<dbReference type="InterPro" id="IPR013783">
    <property type="entry name" value="Ig-like_fold"/>
</dbReference>
<keyword evidence="4" id="KW-0249">Electron transport</keyword>
<dbReference type="InterPro" id="IPR011042">
    <property type="entry name" value="6-blade_b-propeller_TolB-like"/>
</dbReference>
<evidence type="ECO:0000256" key="5">
    <source>
        <dbReference type="ARBA" id="ARBA00023004"/>
    </source>
</evidence>
<dbReference type="RefSeq" id="WP_264135924.1">
    <property type="nucleotide sequence ID" value="NZ_JAOYOD010000001.1"/>
</dbReference>
<dbReference type="InterPro" id="IPR035986">
    <property type="entry name" value="PKD_dom_sf"/>
</dbReference>
<dbReference type="Pfam" id="PF07995">
    <property type="entry name" value="GSDH"/>
    <property type="match status" value="1"/>
</dbReference>
<keyword evidence="10" id="KW-1185">Reference proteome</keyword>
<evidence type="ECO:0000256" key="3">
    <source>
        <dbReference type="ARBA" id="ARBA00022723"/>
    </source>
</evidence>
<dbReference type="SUPFAM" id="SSF49299">
    <property type="entry name" value="PKD domain"/>
    <property type="match status" value="1"/>
</dbReference>
<dbReference type="PANTHER" id="PTHR19328">
    <property type="entry name" value="HEDGEHOG-INTERACTING PROTEIN"/>
    <property type="match status" value="1"/>
</dbReference>
<evidence type="ECO:0000313" key="10">
    <source>
        <dbReference type="Proteomes" id="UP001300692"/>
    </source>
</evidence>
<dbReference type="Gene3D" id="1.10.760.10">
    <property type="entry name" value="Cytochrome c-like domain"/>
    <property type="match status" value="1"/>
</dbReference>
<dbReference type="Pfam" id="PF18911">
    <property type="entry name" value="PKD_4"/>
    <property type="match status" value="1"/>
</dbReference>
<dbReference type="InterPro" id="IPR009056">
    <property type="entry name" value="Cyt_c-like_dom"/>
</dbReference>
<dbReference type="PRINTS" id="PR00606">
    <property type="entry name" value="CYTCHROMECID"/>
</dbReference>
<keyword evidence="3 6" id="KW-0479">Metal-binding</keyword>
<evidence type="ECO:0000256" key="4">
    <source>
        <dbReference type="ARBA" id="ARBA00022982"/>
    </source>
</evidence>
<dbReference type="Gene3D" id="2.60.120.260">
    <property type="entry name" value="Galactose-binding domain-like"/>
    <property type="match status" value="1"/>
</dbReference>
<evidence type="ECO:0000256" key="6">
    <source>
        <dbReference type="PROSITE-ProRule" id="PRU00433"/>
    </source>
</evidence>
<dbReference type="InterPro" id="IPR002324">
    <property type="entry name" value="Cyt_c_ID"/>
</dbReference>
<dbReference type="SUPFAM" id="SSF50952">
    <property type="entry name" value="Soluble quinoprotein glucose dehydrogenase"/>
    <property type="match status" value="1"/>
</dbReference>
<sequence>MKSNIALIAIGIVFLFGACQKTGYDENSIPDEHRFTQEVFLKNLNEPVELEVLPNGQILYVERKGGIKLYDPASMSMILTDSIPVYYGFEDGLMGMALDPDFINNRWLYLYYSPPGEEAKQHLSRFTFDQNGIRDEKVMLVVPTQRDECCHTGGSIEFGSDGLLYLSTGDDTNPFKSNGYAPIDDNKEGKAFDARRTASNTNDLRGKILRIKPEADGSYTIPDGNLFVDDDPKTRPEIYVMGCRNPYRITVDQKRGWLFWGDVGPDAGDNDSIRGPRGHDEMNVAMTPGYYGWPMYIADNKPYAKWDFANASSGGFYDPENAVNESKYNTGIKNLPKPRPAMIFYPYSASKEFPMLTLGGRTAMTGPVFYQEKGMDSEIGFPSYFEQRLFIYDWMRNWIFTIEVDSTGSPSDFVPFMPSVDFNNIIDMDFGPDGTLYMIEYGTAWFRQNEDAKLSRIKFNRGNRTPVMNVNISQSIGSSPLEVTLDASSSIDHDGDALEFVWKLGDKEIEGPVFNHTFEANGVYYPRLSLRDEAGNWLMESFKIEVGNDAPEISIALEGNQSLYWPGREINYQVNVSDKQDGSLGNGIAREEVNFDIQYMDGLDQSQILGHQLPVSSGELLISESDCMSCHKVNDKSVGPSFVQVADRYQGDANAMNYLTSKIIKGGSGAWGDHSMSAHPDFTQEEVVSMIEYIFTLNQEKEALKPLQGSYIAKEDEYKKELVFSAQYADKGGMGLSSISRLTTLQLKPNQFMAGMADSLTNAPANRRNVLNRVYNQAIMQYPEFDLTDIAAIAFNMNSAVDNEIKISIHIDSEDGEKIGQLIVNQSDSDWTERTIPIKKTSGKHKTFVRIESDLDDKVLLKIRTIKFIPNELQD</sequence>
<dbReference type="EMBL" id="JAOYOD010000001">
    <property type="protein sequence ID" value="MCV9385129.1"/>
    <property type="molecule type" value="Genomic_DNA"/>
</dbReference>
<keyword evidence="1" id="KW-0813">Transport</keyword>
<dbReference type="SUPFAM" id="SSF46626">
    <property type="entry name" value="Cytochrome c"/>
    <property type="match status" value="1"/>
</dbReference>
<dbReference type="InterPro" id="IPR000601">
    <property type="entry name" value="PKD_dom"/>
</dbReference>
<evidence type="ECO:0000313" key="9">
    <source>
        <dbReference type="EMBL" id="MCV9385129.1"/>
    </source>
</evidence>
<proteinExistence type="predicted"/>
<feature type="domain" description="Cytochrome c" evidence="8">
    <location>
        <begin position="613"/>
        <end position="698"/>
    </location>
</feature>
<dbReference type="PROSITE" id="PS50093">
    <property type="entry name" value="PKD"/>
    <property type="match status" value="1"/>
</dbReference>
<dbReference type="Pfam" id="PF03422">
    <property type="entry name" value="CBM_6"/>
    <property type="match status" value="1"/>
</dbReference>
<comment type="caution">
    <text evidence="9">The sequence shown here is derived from an EMBL/GenBank/DDBJ whole genome shotgun (WGS) entry which is preliminary data.</text>
</comment>
<dbReference type="PANTHER" id="PTHR19328:SF75">
    <property type="entry name" value="ALDOSE SUGAR DEHYDROGENASE YLII"/>
    <property type="match status" value="1"/>
</dbReference>
<reference evidence="9 10" key="1">
    <citation type="submission" date="2022-10" db="EMBL/GenBank/DDBJ databases">
        <title>Comparative genomics and taxonomic characterization of three novel marine species of genus Reichenbachiella exhibiting antioxidant and polysaccharide degradation activities.</title>
        <authorList>
            <person name="Muhammad N."/>
            <person name="Lee Y.-J."/>
            <person name="Ko J."/>
            <person name="Kim S.-G."/>
        </authorList>
    </citation>
    <scope>NUCLEOTIDE SEQUENCE [LARGE SCALE GENOMIC DNA]</scope>
    <source>
        <strain evidence="9 10">ABR2-5</strain>
    </source>
</reference>
<dbReference type="PROSITE" id="PS51007">
    <property type="entry name" value="CYTC"/>
    <property type="match status" value="1"/>
</dbReference>
<dbReference type="Proteomes" id="UP001300692">
    <property type="component" value="Unassembled WGS sequence"/>
</dbReference>
<name>A0ABT3CNM1_9BACT</name>
<dbReference type="InterPro" id="IPR011041">
    <property type="entry name" value="Quinoprot_gluc/sorb_DH_b-prop"/>
</dbReference>
<dbReference type="SMART" id="SM00089">
    <property type="entry name" value="PKD"/>
    <property type="match status" value="1"/>
</dbReference>
<protein>
    <submittedName>
        <fullName evidence="9">PQQ-dependent sugar dehydrogenase</fullName>
    </submittedName>
</protein>
<dbReference type="CDD" id="cd00146">
    <property type="entry name" value="PKD"/>
    <property type="match status" value="1"/>
</dbReference>
<dbReference type="InterPro" id="IPR036909">
    <property type="entry name" value="Cyt_c-like_dom_sf"/>
</dbReference>
<accession>A0ABT3CNM1</accession>
<evidence type="ECO:0000259" key="8">
    <source>
        <dbReference type="PROSITE" id="PS51007"/>
    </source>
</evidence>
<dbReference type="InterPro" id="IPR022409">
    <property type="entry name" value="PKD/Chitinase_dom"/>
</dbReference>
<dbReference type="InterPro" id="IPR012938">
    <property type="entry name" value="Glc/Sorbosone_DH"/>
</dbReference>
<organism evidence="9 10">
    <name type="scientific">Reichenbachiella ulvae</name>
    <dbReference type="NCBI Taxonomy" id="2980104"/>
    <lineage>
        <taxon>Bacteria</taxon>
        <taxon>Pseudomonadati</taxon>
        <taxon>Bacteroidota</taxon>
        <taxon>Cytophagia</taxon>
        <taxon>Cytophagales</taxon>
        <taxon>Reichenbachiellaceae</taxon>
        <taxon>Reichenbachiella</taxon>
    </lineage>
</organism>
<keyword evidence="2 6" id="KW-0349">Heme</keyword>
<gene>
    <name evidence="9" type="ORF">N7U62_00560</name>
</gene>
<feature type="domain" description="PKD" evidence="7">
    <location>
        <begin position="495"/>
        <end position="546"/>
    </location>
</feature>
<evidence type="ECO:0000259" key="7">
    <source>
        <dbReference type="PROSITE" id="PS50093"/>
    </source>
</evidence>
<dbReference type="Pfam" id="PF00034">
    <property type="entry name" value="Cytochrom_C"/>
    <property type="match status" value="1"/>
</dbReference>
<dbReference type="Gene3D" id="2.120.10.30">
    <property type="entry name" value="TolB, C-terminal domain"/>
    <property type="match status" value="1"/>
</dbReference>
<keyword evidence="5 6" id="KW-0408">Iron</keyword>
<dbReference type="Gene3D" id="2.60.40.10">
    <property type="entry name" value="Immunoglobulins"/>
    <property type="match status" value="1"/>
</dbReference>
<dbReference type="InterPro" id="IPR005084">
    <property type="entry name" value="CBM6"/>
</dbReference>
<evidence type="ECO:0000256" key="1">
    <source>
        <dbReference type="ARBA" id="ARBA00022448"/>
    </source>
</evidence>
<dbReference type="PROSITE" id="PS51257">
    <property type="entry name" value="PROKAR_LIPOPROTEIN"/>
    <property type="match status" value="1"/>
</dbReference>
<evidence type="ECO:0000256" key="2">
    <source>
        <dbReference type="ARBA" id="ARBA00022617"/>
    </source>
</evidence>